<keyword evidence="7 11" id="KW-0472">Membrane</keyword>
<keyword evidence="6 11" id="KW-1133">Transmembrane helix</keyword>
<name>A0ABN6E2S2_9BACT</name>
<comment type="subcellular location">
    <subcellularLocation>
        <location evidence="1 9">Bacterial flagellum basal body</location>
    </subcellularLocation>
    <subcellularLocation>
        <location evidence="2">Cell membrane</location>
        <topology evidence="2">Multi-pass membrane protein</topology>
    </subcellularLocation>
</comment>
<sequence length="525" mass="56863">MAEETRKSLITTINGWPRSRKLTMAVAALASVAIFAVIILQAQVADYKLLFANLGSSDASSVVGWLKERKIPYRLEDEGKAIYIPADQVHETRLELAGAGLPQGGGVGFEVFDKQSFGMTDFAQKINYQRALQGELARTIASLAPVEGARVHLALAEKRLFREQQKDSTASVILKLAPGASLKESQIQGIIHLVAGSIEGIEADKVTVVDATGRILSQPPRDELAGPMTPGMLDHQQTLERRLEGRAQALLDRALGPGSALVKVTANLDFTQQEQTEEKYDPEGSVVRSEQSAQEKGASSVAGGIPGAQSNLPDGQGGATTTQNPSSRNEETVNYEVSKVVSRKVFQVGTIKQLSVAVLIADKVAPGAPGEPPVTTPRNEKELQSIEELVRNAIGLDAGRGDQITVNSMPFENIFSAEPIPEVSGVDDLYSYLPFVKYGLLVVAGLLLYFLLARPMLRTLQREAQVVTPMKTVGELEMELNGEAPEEDTKALANPNLDLGKRLRKQAIQERAPYAQIIKRWLREG</sequence>
<evidence type="ECO:0000259" key="13">
    <source>
        <dbReference type="Pfam" id="PF08345"/>
    </source>
</evidence>
<keyword evidence="4" id="KW-1003">Cell membrane</keyword>
<feature type="transmembrane region" description="Helical" evidence="11">
    <location>
        <begin position="21"/>
        <end position="40"/>
    </location>
</feature>
<dbReference type="InterPro" id="IPR006182">
    <property type="entry name" value="FliF_N_dom"/>
</dbReference>
<evidence type="ECO:0000256" key="1">
    <source>
        <dbReference type="ARBA" id="ARBA00004117"/>
    </source>
</evidence>
<proteinExistence type="inferred from homology"/>
<feature type="compositionally biased region" description="Polar residues" evidence="10">
    <location>
        <begin position="308"/>
        <end position="327"/>
    </location>
</feature>
<evidence type="ECO:0000256" key="3">
    <source>
        <dbReference type="ARBA" id="ARBA00007971"/>
    </source>
</evidence>
<dbReference type="InterPro" id="IPR043427">
    <property type="entry name" value="YscJ/FliF"/>
</dbReference>
<dbReference type="RefSeq" id="WP_221250025.1">
    <property type="nucleotide sequence ID" value="NZ_AP024355.1"/>
</dbReference>
<dbReference type="Proteomes" id="UP001319827">
    <property type="component" value="Chromosome"/>
</dbReference>
<evidence type="ECO:0000256" key="11">
    <source>
        <dbReference type="SAM" id="Phobius"/>
    </source>
</evidence>
<feature type="region of interest" description="Disordered" evidence="10">
    <location>
        <begin position="273"/>
        <end position="331"/>
    </location>
</feature>
<dbReference type="EMBL" id="AP024355">
    <property type="protein sequence ID" value="BCR06638.1"/>
    <property type="molecule type" value="Genomic_DNA"/>
</dbReference>
<dbReference type="Gene3D" id="3.30.300.30">
    <property type="match status" value="1"/>
</dbReference>
<evidence type="ECO:0000259" key="12">
    <source>
        <dbReference type="Pfam" id="PF01514"/>
    </source>
</evidence>
<keyword evidence="14" id="KW-0969">Cilium</keyword>
<evidence type="ECO:0000256" key="9">
    <source>
        <dbReference type="PIRNR" id="PIRNR004862"/>
    </source>
</evidence>
<keyword evidence="5 11" id="KW-0812">Transmembrane</keyword>
<comment type="similarity">
    <text evidence="3 9">Belongs to the FliF family.</text>
</comment>
<evidence type="ECO:0000256" key="7">
    <source>
        <dbReference type="ARBA" id="ARBA00023136"/>
    </source>
</evidence>
<dbReference type="PIRSF" id="PIRSF004862">
    <property type="entry name" value="FliF"/>
    <property type="match status" value="1"/>
</dbReference>
<dbReference type="PRINTS" id="PR01009">
    <property type="entry name" value="FLGMRINGFLIF"/>
</dbReference>
<dbReference type="PANTHER" id="PTHR30046:SF0">
    <property type="entry name" value="FLAGELLAR M-RING PROTEIN"/>
    <property type="match status" value="1"/>
</dbReference>
<evidence type="ECO:0000256" key="10">
    <source>
        <dbReference type="SAM" id="MobiDB-lite"/>
    </source>
</evidence>
<gene>
    <name evidence="14" type="primary">fliF</name>
    <name evidence="14" type="ORF">DESUT3_37070</name>
</gene>
<keyword evidence="14" id="KW-0282">Flagellum</keyword>
<organism evidence="14 15">
    <name type="scientific">Desulfuromonas versatilis</name>
    <dbReference type="NCBI Taxonomy" id="2802975"/>
    <lineage>
        <taxon>Bacteria</taxon>
        <taxon>Pseudomonadati</taxon>
        <taxon>Thermodesulfobacteriota</taxon>
        <taxon>Desulfuromonadia</taxon>
        <taxon>Desulfuromonadales</taxon>
        <taxon>Desulfuromonadaceae</taxon>
        <taxon>Desulfuromonas</taxon>
    </lineage>
</organism>
<keyword evidence="14" id="KW-0966">Cell projection</keyword>
<accession>A0ABN6E2S2</accession>
<evidence type="ECO:0000256" key="8">
    <source>
        <dbReference type="ARBA" id="ARBA00023143"/>
    </source>
</evidence>
<protein>
    <recommendedName>
        <fullName evidence="9">Flagellar M-ring protein</fullName>
    </recommendedName>
</protein>
<feature type="transmembrane region" description="Helical" evidence="11">
    <location>
        <begin position="429"/>
        <end position="452"/>
    </location>
</feature>
<evidence type="ECO:0000313" key="14">
    <source>
        <dbReference type="EMBL" id="BCR06638.1"/>
    </source>
</evidence>
<dbReference type="InterPro" id="IPR013556">
    <property type="entry name" value="Flag_M-ring_C"/>
</dbReference>
<dbReference type="InterPro" id="IPR045851">
    <property type="entry name" value="AMP-bd_C_sf"/>
</dbReference>
<dbReference type="Pfam" id="PF01514">
    <property type="entry name" value="YscJ_FliF"/>
    <property type="match status" value="1"/>
</dbReference>
<evidence type="ECO:0000256" key="2">
    <source>
        <dbReference type="ARBA" id="ARBA00004651"/>
    </source>
</evidence>
<feature type="domain" description="Flagellar M-ring N-terminal" evidence="12">
    <location>
        <begin position="45"/>
        <end position="218"/>
    </location>
</feature>
<evidence type="ECO:0000256" key="4">
    <source>
        <dbReference type="ARBA" id="ARBA00022475"/>
    </source>
</evidence>
<reference evidence="14 15" key="1">
    <citation type="journal article" date="2016" name="C (Basel)">
        <title>Selective Growth of and Electricity Production by Marine Exoelectrogenic Bacteria in Self-Aggregated Hydrogel of Microbially Reduced Graphene Oxide.</title>
        <authorList>
            <person name="Yoshida N."/>
            <person name="Goto Y."/>
            <person name="Miyata Y."/>
        </authorList>
    </citation>
    <scope>NUCLEOTIDE SEQUENCE [LARGE SCALE GENOMIC DNA]</scope>
    <source>
        <strain evidence="14 15">NIT-T3</strain>
    </source>
</reference>
<feature type="domain" description="Flagellar M-ring C-terminal" evidence="13">
    <location>
        <begin position="251"/>
        <end position="411"/>
    </location>
</feature>
<keyword evidence="8 9" id="KW-0975">Bacterial flagellum</keyword>
<dbReference type="Pfam" id="PF08345">
    <property type="entry name" value="YscJ_FliF_C"/>
    <property type="match status" value="1"/>
</dbReference>
<dbReference type="PANTHER" id="PTHR30046">
    <property type="entry name" value="FLAGELLAR M-RING PROTEIN"/>
    <property type="match status" value="1"/>
</dbReference>
<evidence type="ECO:0000256" key="6">
    <source>
        <dbReference type="ARBA" id="ARBA00022989"/>
    </source>
</evidence>
<reference evidence="14 15" key="2">
    <citation type="journal article" date="2021" name="Int. J. Syst. Evol. Microbiol.">
        <title>Isolation and Polyphasic Characterization of Desulfuromonas versatilis sp. Nov., an Electrogenic Bacteria Capable of Versatile Metabolism Isolated from a Graphene Oxide-Reducing Enrichment Culture.</title>
        <authorList>
            <person name="Xie L."/>
            <person name="Yoshida N."/>
            <person name="Ishii S."/>
            <person name="Meng L."/>
        </authorList>
    </citation>
    <scope>NUCLEOTIDE SEQUENCE [LARGE SCALE GENOMIC DNA]</scope>
    <source>
        <strain evidence="14 15">NIT-T3</strain>
    </source>
</reference>
<dbReference type="NCBIfam" id="TIGR00206">
    <property type="entry name" value="fliF"/>
    <property type="match status" value="1"/>
</dbReference>
<evidence type="ECO:0000313" key="15">
    <source>
        <dbReference type="Proteomes" id="UP001319827"/>
    </source>
</evidence>
<dbReference type="InterPro" id="IPR000067">
    <property type="entry name" value="FlgMring_FliF"/>
</dbReference>
<evidence type="ECO:0000256" key="5">
    <source>
        <dbReference type="ARBA" id="ARBA00022692"/>
    </source>
</evidence>
<comment type="function">
    <text evidence="9">The M ring may be actively involved in energy transduction.</text>
</comment>
<keyword evidence="15" id="KW-1185">Reference proteome</keyword>